<evidence type="ECO:0000313" key="3">
    <source>
        <dbReference type="Proteomes" id="UP000655523"/>
    </source>
</evidence>
<sequence>MNRVNDWLFCGLARMRPARDASTAALTHVAAFLFTSGSDSSMGVHRFLRYWKFEVPSNTDESVFLFAESHVQAGENSPLWNADGTDRFDGNGRPEKQVIRMSADPEQARGKEVLDVE</sequence>
<protein>
    <submittedName>
        <fullName evidence="2">Uncharacterized protein</fullName>
    </submittedName>
</protein>
<evidence type="ECO:0000313" key="2">
    <source>
        <dbReference type="EMBL" id="NPT55839.1"/>
    </source>
</evidence>
<proteinExistence type="predicted"/>
<dbReference type="Proteomes" id="UP000655523">
    <property type="component" value="Unassembled WGS sequence"/>
</dbReference>
<name>A0A972NNJ5_9BURK</name>
<gene>
    <name evidence="2" type="ORF">GNZ13_14860</name>
</gene>
<dbReference type="AlphaFoldDB" id="A0A972NNJ5"/>
<feature type="compositionally biased region" description="Basic and acidic residues" evidence="1">
    <location>
        <begin position="106"/>
        <end position="117"/>
    </location>
</feature>
<feature type="region of interest" description="Disordered" evidence="1">
    <location>
        <begin position="76"/>
        <end position="117"/>
    </location>
</feature>
<dbReference type="EMBL" id="WOEZ01000074">
    <property type="protein sequence ID" value="NPT55839.1"/>
    <property type="molecule type" value="Genomic_DNA"/>
</dbReference>
<keyword evidence="3" id="KW-1185">Reference proteome</keyword>
<accession>A0A972NNJ5</accession>
<comment type="caution">
    <text evidence="2">The sequence shown here is derived from an EMBL/GenBank/DDBJ whole genome shotgun (WGS) entry which is preliminary data.</text>
</comment>
<evidence type="ECO:0000256" key="1">
    <source>
        <dbReference type="SAM" id="MobiDB-lite"/>
    </source>
</evidence>
<feature type="compositionally biased region" description="Basic and acidic residues" evidence="1">
    <location>
        <begin position="84"/>
        <end position="98"/>
    </location>
</feature>
<organism evidence="2 3">
    <name type="scientific">Paraburkholderia elongata</name>
    <dbReference type="NCBI Taxonomy" id="2675747"/>
    <lineage>
        <taxon>Bacteria</taxon>
        <taxon>Pseudomonadati</taxon>
        <taxon>Pseudomonadota</taxon>
        <taxon>Betaproteobacteria</taxon>
        <taxon>Burkholderiales</taxon>
        <taxon>Burkholderiaceae</taxon>
        <taxon>Paraburkholderia</taxon>
    </lineage>
</organism>
<reference evidence="2 3" key="1">
    <citation type="submission" date="2019-11" db="EMBL/GenBank/DDBJ databases">
        <title>Metabolism of dissolved organic matter in forest soils.</title>
        <authorList>
            <person name="Cyle K.T."/>
            <person name="Wilhelm R.C."/>
            <person name="Martinez C.E."/>
        </authorList>
    </citation>
    <scope>NUCLEOTIDE SEQUENCE [LARGE SCALE GENOMIC DNA]</scope>
    <source>
        <strain evidence="2 3">5N</strain>
    </source>
</reference>